<sequence>MNQLIFANYGISTIQNQTQQYLLLIKISTISLKTLQLLNLNYKYRKQFHCYILSHNVKIQQKKNQSCIQLLEQQLELSIYQIVFLFNVVLQLFHRLHDKIKKIIMNQKTKKYYQ</sequence>
<gene>
    <name evidence="2" type="ORF">PPRIM_AZ9-3.1.T0660093</name>
</gene>
<evidence type="ECO:0000256" key="1">
    <source>
        <dbReference type="SAM" id="Phobius"/>
    </source>
</evidence>
<keyword evidence="3" id="KW-1185">Reference proteome</keyword>
<protein>
    <recommendedName>
        <fullName evidence="4">Transmembrane protein</fullName>
    </recommendedName>
</protein>
<comment type="caution">
    <text evidence="2">The sequence shown here is derived from an EMBL/GenBank/DDBJ whole genome shotgun (WGS) entry which is preliminary data.</text>
</comment>
<keyword evidence="1" id="KW-0472">Membrane</keyword>
<evidence type="ECO:0000313" key="3">
    <source>
        <dbReference type="Proteomes" id="UP000688137"/>
    </source>
</evidence>
<reference evidence="2" key="1">
    <citation type="submission" date="2021-01" db="EMBL/GenBank/DDBJ databases">
        <authorList>
            <consortium name="Genoscope - CEA"/>
            <person name="William W."/>
        </authorList>
    </citation>
    <scope>NUCLEOTIDE SEQUENCE</scope>
</reference>
<dbReference type="EMBL" id="CAJJDM010000068">
    <property type="protein sequence ID" value="CAD8081634.1"/>
    <property type="molecule type" value="Genomic_DNA"/>
</dbReference>
<evidence type="ECO:0000313" key="2">
    <source>
        <dbReference type="EMBL" id="CAD8081634.1"/>
    </source>
</evidence>
<dbReference type="AlphaFoldDB" id="A0A8S1N3L1"/>
<name>A0A8S1N3L1_PARPR</name>
<keyword evidence="1" id="KW-0812">Transmembrane</keyword>
<evidence type="ECO:0008006" key="4">
    <source>
        <dbReference type="Google" id="ProtNLM"/>
    </source>
</evidence>
<keyword evidence="1" id="KW-1133">Transmembrane helix</keyword>
<accession>A0A8S1N3L1</accession>
<dbReference type="Proteomes" id="UP000688137">
    <property type="component" value="Unassembled WGS sequence"/>
</dbReference>
<organism evidence="2 3">
    <name type="scientific">Paramecium primaurelia</name>
    <dbReference type="NCBI Taxonomy" id="5886"/>
    <lineage>
        <taxon>Eukaryota</taxon>
        <taxon>Sar</taxon>
        <taxon>Alveolata</taxon>
        <taxon>Ciliophora</taxon>
        <taxon>Intramacronucleata</taxon>
        <taxon>Oligohymenophorea</taxon>
        <taxon>Peniculida</taxon>
        <taxon>Parameciidae</taxon>
        <taxon>Paramecium</taxon>
    </lineage>
</organism>
<proteinExistence type="predicted"/>
<feature type="transmembrane region" description="Helical" evidence="1">
    <location>
        <begin position="79"/>
        <end position="96"/>
    </location>
</feature>